<evidence type="ECO:0000313" key="3">
    <source>
        <dbReference type="Proteomes" id="UP000255528"/>
    </source>
</evidence>
<gene>
    <name evidence="2" type="ORF">NCTC12119_02525</name>
</gene>
<dbReference type="AlphaFoldDB" id="A0A381C846"/>
<keyword evidence="1" id="KW-0472">Membrane</keyword>
<sequence length="104" mass="11540">MPENKPWSFRELLLAILTFLLVIFVYGAVPFLMVPTLGQTVWSMGFAQSLANGPLLDFSAHDFGIPNPASIAFGLAGVWTASILIRLSIPPSIHIQPWLYFGWH</sequence>
<evidence type="ECO:0000256" key="1">
    <source>
        <dbReference type="SAM" id="Phobius"/>
    </source>
</evidence>
<accession>A0A381C846</accession>
<reference evidence="2 3" key="1">
    <citation type="submission" date="2018-06" db="EMBL/GenBank/DDBJ databases">
        <authorList>
            <consortium name="Pathogen Informatics"/>
            <person name="Doyle S."/>
        </authorList>
    </citation>
    <scope>NUCLEOTIDE SEQUENCE [LARGE SCALE GENOMIC DNA]</scope>
    <source>
        <strain evidence="2 3">NCTC12119</strain>
    </source>
</reference>
<feature type="transmembrane region" description="Helical" evidence="1">
    <location>
        <begin position="69"/>
        <end position="89"/>
    </location>
</feature>
<dbReference type="Proteomes" id="UP000255528">
    <property type="component" value="Unassembled WGS sequence"/>
</dbReference>
<dbReference type="RefSeq" id="WP_147295645.1">
    <property type="nucleotide sequence ID" value="NZ_UIGI01000001.1"/>
</dbReference>
<keyword evidence="1" id="KW-0812">Transmembrane</keyword>
<name>A0A381C846_9ENTR</name>
<feature type="transmembrane region" description="Helical" evidence="1">
    <location>
        <begin position="12"/>
        <end position="34"/>
    </location>
</feature>
<evidence type="ECO:0000313" key="2">
    <source>
        <dbReference type="EMBL" id="SUW64026.1"/>
    </source>
</evidence>
<proteinExistence type="predicted"/>
<organism evidence="2 3">
    <name type="scientific">Buttiauxella agrestis</name>
    <dbReference type="NCBI Taxonomy" id="82977"/>
    <lineage>
        <taxon>Bacteria</taxon>
        <taxon>Pseudomonadati</taxon>
        <taxon>Pseudomonadota</taxon>
        <taxon>Gammaproteobacteria</taxon>
        <taxon>Enterobacterales</taxon>
        <taxon>Enterobacteriaceae</taxon>
        <taxon>Buttiauxella</taxon>
    </lineage>
</organism>
<keyword evidence="1" id="KW-1133">Transmembrane helix</keyword>
<protein>
    <submittedName>
        <fullName evidence="2">Uncharacterized protein</fullName>
    </submittedName>
</protein>
<dbReference type="EMBL" id="UIGI01000001">
    <property type="protein sequence ID" value="SUW64026.1"/>
    <property type="molecule type" value="Genomic_DNA"/>
</dbReference>